<dbReference type="PRINTS" id="PR00502">
    <property type="entry name" value="NUDIXFAMILY"/>
</dbReference>
<dbReference type="KEGG" id="kphy:AOZ06_01555"/>
<reference evidence="6 7" key="1">
    <citation type="submission" date="2015-07" db="EMBL/GenBank/DDBJ databases">
        <title>Genome sequencing of Kibdelosporangium phytohabitans.</title>
        <authorList>
            <person name="Qin S."/>
            <person name="Xing K."/>
        </authorList>
    </citation>
    <scope>NUCLEOTIDE SEQUENCE [LARGE SCALE GENOMIC DNA]</scope>
    <source>
        <strain evidence="6 7">KLBMP1111</strain>
    </source>
</reference>
<feature type="domain" description="Nudix hydrolase" evidence="5">
    <location>
        <begin position="9"/>
        <end position="147"/>
    </location>
</feature>
<dbReference type="SUPFAM" id="SSF55811">
    <property type="entry name" value="Nudix"/>
    <property type="match status" value="1"/>
</dbReference>
<dbReference type="GO" id="GO:0016787">
    <property type="term" value="F:hydrolase activity"/>
    <property type="evidence" value="ECO:0007669"/>
    <property type="project" value="UniProtKB-KW"/>
</dbReference>
<dbReference type="STRING" id="860235.AOZ06_01555"/>
<evidence type="ECO:0000256" key="4">
    <source>
        <dbReference type="SAM" id="MobiDB-lite"/>
    </source>
</evidence>
<dbReference type="Pfam" id="PF00293">
    <property type="entry name" value="NUDIX"/>
    <property type="match status" value="1"/>
</dbReference>
<dbReference type="OrthoDB" id="9804442at2"/>
<organism evidence="6 7">
    <name type="scientific">Kibdelosporangium phytohabitans</name>
    <dbReference type="NCBI Taxonomy" id="860235"/>
    <lineage>
        <taxon>Bacteria</taxon>
        <taxon>Bacillati</taxon>
        <taxon>Actinomycetota</taxon>
        <taxon>Actinomycetes</taxon>
        <taxon>Pseudonocardiales</taxon>
        <taxon>Pseudonocardiaceae</taxon>
        <taxon>Kibdelosporangium</taxon>
    </lineage>
</organism>
<keyword evidence="2 3" id="KW-0378">Hydrolase</keyword>
<dbReference type="Gene3D" id="3.90.79.10">
    <property type="entry name" value="Nucleoside Triphosphate Pyrophosphohydrolase"/>
    <property type="match status" value="1"/>
</dbReference>
<name>A0A0N7F2G7_9PSEU</name>
<feature type="region of interest" description="Disordered" evidence="4">
    <location>
        <begin position="56"/>
        <end position="92"/>
    </location>
</feature>
<accession>A0A0N7F2G7</accession>
<evidence type="ECO:0000256" key="2">
    <source>
        <dbReference type="ARBA" id="ARBA00022801"/>
    </source>
</evidence>
<comment type="similarity">
    <text evidence="1 3">Belongs to the Nudix hydrolase family.</text>
</comment>
<dbReference type="RefSeq" id="WP_054287763.1">
    <property type="nucleotide sequence ID" value="NZ_CP012752.1"/>
</dbReference>
<evidence type="ECO:0000256" key="1">
    <source>
        <dbReference type="ARBA" id="ARBA00005582"/>
    </source>
</evidence>
<dbReference type="InterPro" id="IPR015797">
    <property type="entry name" value="NUDIX_hydrolase-like_dom_sf"/>
</dbReference>
<evidence type="ECO:0000313" key="7">
    <source>
        <dbReference type="Proteomes" id="UP000063699"/>
    </source>
</evidence>
<dbReference type="InterPro" id="IPR000086">
    <property type="entry name" value="NUDIX_hydrolase_dom"/>
</dbReference>
<dbReference type="AlphaFoldDB" id="A0A0N7F2G7"/>
<dbReference type="EMBL" id="CP012752">
    <property type="protein sequence ID" value="ALG05783.1"/>
    <property type="molecule type" value="Genomic_DNA"/>
</dbReference>
<evidence type="ECO:0000259" key="5">
    <source>
        <dbReference type="PROSITE" id="PS51462"/>
    </source>
</evidence>
<dbReference type="Proteomes" id="UP000063699">
    <property type="component" value="Chromosome"/>
</dbReference>
<keyword evidence="7" id="KW-1185">Reference proteome</keyword>
<dbReference type="PROSITE" id="PS51462">
    <property type="entry name" value="NUDIX"/>
    <property type="match status" value="1"/>
</dbReference>
<evidence type="ECO:0000313" key="6">
    <source>
        <dbReference type="EMBL" id="ALG05783.1"/>
    </source>
</evidence>
<proteinExistence type="inferred from homology"/>
<gene>
    <name evidence="6" type="ORF">AOZ06_01555</name>
</gene>
<dbReference type="PANTHER" id="PTHR43736">
    <property type="entry name" value="ADP-RIBOSE PYROPHOSPHATASE"/>
    <property type="match status" value="1"/>
</dbReference>
<protein>
    <recommendedName>
        <fullName evidence="5">Nudix hydrolase domain-containing protein</fullName>
    </recommendedName>
</protein>
<dbReference type="PANTHER" id="PTHR43736:SF4">
    <property type="entry name" value="SLR1690 PROTEIN"/>
    <property type="match status" value="1"/>
</dbReference>
<dbReference type="CDD" id="cd18873">
    <property type="entry name" value="NUDIX_NadM_like"/>
    <property type="match status" value="1"/>
</dbReference>
<dbReference type="InterPro" id="IPR020476">
    <property type="entry name" value="Nudix_hydrolase"/>
</dbReference>
<dbReference type="InterPro" id="IPR020084">
    <property type="entry name" value="NUDIX_hydrolase_CS"/>
</dbReference>
<evidence type="ECO:0000256" key="3">
    <source>
        <dbReference type="RuleBase" id="RU003476"/>
    </source>
</evidence>
<sequence>MTMSPSTASPAHTADIVLFARGADRVLRVLLIQRAADSDAFPGHWALPGGYLDPGESAEDAARRELTEETGLASPPDLVQVGRYDTQGRDPRGPVVSTAYAAMLGETIPPQAGDDAHAAEWVPVLFAFTERDLAFDHDRILADALRTLRHVIEGT</sequence>
<dbReference type="PROSITE" id="PS00893">
    <property type="entry name" value="NUDIX_BOX"/>
    <property type="match status" value="1"/>
</dbReference>